<evidence type="ECO:0000256" key="1">
    <source>
        <dbReference type="SAM" id="SignalP"/>
    </source>
</evidence>
<accession>A0A1H4MA35</accession>
<dbReference type="AlphaFoldDB" id="A0A1H4MA35"/>
<feature type="chain" id="PRO_5010231017" evidence="1">
    <location>
        <begin position="29"/>
        <end position="57"/>
    </location>
</feature>
<dbReference type="Proteomes" id="UP000182409">
    <property type="component" value="Unassembled WGS sequence"/>
</dbReference>
<dbReference type="EMBL" id="FNSD01000001">
    <property type="protein sequence ID" value="SEB79961.1"/>
    <property type="molecule type" value="Genomic_DNA"/>
</dbReference>
<evidence type="ECO:0000313" key="3">
    <source>
        <dbReference type="Proteomes" id="UP000182409"/>
    </source>
</evidence>
<sequence length="57" mass="5890">MKKLVFTSVALFALVGSVYTVSAPVAQAQVKKTTPQPAAIPVPTCPANDPNGCGIYQ</sequence>
<proteinExistence type="predicted"/>
<keyword evidence="1" id="KW-0732">Signal</keyword>
<gene>
    <name evidence="2" type="ORF">SAMN05443244_1872</name>
</gene>
<organism evidence="2 3">
    <name type="scientific">Terriglobus roseus</name>
    <dbReference type="NCBI Taxonomy" id="392734"/>
    <lineage>
        <taxon>Bacteria</taxon>
        <taxon>Pseudomonadati</taxon>
        <taxon>Acidobacteriota</taxon>
        <taxon>Terriglobia</taxon>
        <taxon>Terriglobales</taxon>
        <taxon>Acidobacteriaceae</taxon>
        <taxon>Terriglobus</taxon>
    </lineage>
</organism>
<protein>
    <submittedName>
        <fullName evidence="2">Uncharacterized protein</fullName>
    </submittedName>
</protein>
<name>A0A1H4MA35_9BACT</name>
<reference evidence="2 3" key="1">
    <citation type="submission" date="2016-10" db="EMBL/GenBank/DDBJ databases">
        <authorList>
            <person name="de Groot N.N."/>
        </authorList>
    </citation>
    <scope>NUCLEOTIDE SEQUENCE [LARGE SCALE GENOMIC DNA]</scope>
    <source>
        <strain evidence="2 3">AB35.6</strain>
    </source>
</reference>
<feature type="signal peptide" evidence="1">
    <location>
        <begin position="1"/>
        <end position="28"/>
    </location>
</feature>
<evidence type="ECO:0000313" key="2">
    <source>
        <dbReference type="EMBL" id="SEB79961.1"/>
    </source>
</evidence>
<dbReference type="RefSeq" id="WP_170835003.1">
    <property type="nucleotide sequence ID" value="NZ_FNSD01000001.1"/>
</dbReference>